<feature type="region of interest" description="Disordered" evidence="1">
    <location>
        <begin position="337"/>
        <end position="393"/>
    </location>
</feature>
<reference evidence="3 4" key="1">
    <citation type="journal article" date="2024" name="bioRxiv">
        <title>Comparative genomics of Cryptococcus and Kwoniella reveals pathogenesis evolution and contrasting karyotype dynamics via intercentromeric recombination or chromosome fusion.</title>
        <authorList>
            <person name="Coelho M.A."/>
            <person name="David-Palma M."/>
            <person name="Shea T."/>
            <person name="Bowers K."/>
            <person name="McGinley-Smith S."/>
            <person name="Mohammad A.W."/>
            <person name="Gnirke A."/>
            <person name="Yurkov A.M."/>
            <person name="Nowrousian M."/>
            <person name="Sun S."/>
            <person name="Cuomo C.A."/>
            <person name="Heitman J."/>
        </authorList>
    </citation>
    <scope>NUCLEOTIDE SEQUENCE [LARGE SCALE GENOMIC DNA]</scope>
    <source>
        <strain evidence="3 4">CBS 13917</strain>
    </source>
</reference>
<accession>A0AAW0YZM2</accession>
<evidence type="ECO:0000313" key="4">
    <source>
        <dbReference type="Proteomes" id="UP001388673"/>
    </source>
</evidence>
<dbReference type="Pfam" id="PF00314">
    <property type="entry name" value="Thaumatin"/>
    <property type="match status" value="1"/>
</dbReference>
<evidence type="ECO:0008006" key="5">
    <source>
        <dbReference type="Google" id="ProtNLM"/>
    </source>
</evidence>
<evidence type="ECO:0000313" key="3">
    <source>
        <dbReference type="EMBL" id="KAK8849433.1"/>
    </source>
</evidence>
<feature type="compositionally biased region" description="Low complexity" evidence="1">
    <location>
        <begin position="337"/>
        <end position="346"/>
    </location>
</feature>
<name>A0AAW0YZM2_9TREE</name>
<dbReference type="InterPro" id="IPR001938">
    <property type="entry name" value="Thaumatin"/>
</dbReference>
<keyword evidence="2" id="KW-0732">Signal</keyword>
<dbReference type="GeneID" id="92182023"/>
<dbReference type="InterPro" id="IPR037176">
    <property type="entry name" value="Osmotin/thaumatin-like_sf"/>
</dbReference>
<dbReference type="AlphaFoldDB" id="A0AAW0YZM2"/>
<protein>
    <recommendedName>
        <fullName evidence="5">Thaumatin family protein</fullName>
    </recommendedName>
</protein>
<comment type="caution">
    <text evidence="3">The sequence shown here is derived from an EMBL/GenBank/DDBJ whole genome shotgun (WGS) entry which is preliminary data.</text>
</comment>
<feature type="compositionally biased region" description="Pro residues" evidence="1">
    <location>
        <begin position="378"/>
        <end position="393"/>
    </location>
</feature>
<dbReference type="SUPFAM" id="SSF49870">
    <property type="entry name" value="Osmotin, thaumatin-like protein"/>
    <property type="match status" value="1"/>
</dbReference>
<evidence type="ECO:0000256" key="2">
    <source>
        <dbReference type="SAM" id="SignalP"/>
    </source>
</evidence>
<dbReference type="EMBL" id="JBCAWK010000009">
    <property type="protein sequence ID" value="KAK8849433.1"/>
    <property type="molecule type" value="Genomic_DNA"/>
</dbReference>
<feature type="chain" id="PRO_5044024687" description="Thaumatin family protein" evidence="2">
    <location>
        <begin position="22"/>
        <end position="510"/>
    </location>
</feature>
<feature type="region of interest" description="Disordered" evidence="1">
    <location>
        <begin position="463"/>
        <end position="482"/>
    </location>
</feature>
<sequence>MHLSPHTLPVLVALFLPLASARRITVKNSCSSTIWPALYTDPNSGKPIPSQPTGWELTAGQQTVFQVDDNWTSGRLWARTGCVHQDGQFQCLTGSCGGGAGGAGQGGSMLCTTTDQVPATLAEFTLSTSGVDNYDISLVDGFNIPLSIEVSDSSCTSPKCEYNINMDCPAVLRTSLDKTGKNLGCLQPCNAGFGQEKYGNRACCSGGYNDPNLCQPCGVDYYDLFKKSCPNAYAYAYDEKSKTALWHCAGKPDYTIEFCPSGSDYVGPETPSHKFDSATATCSNVVTAFANTFAVGPSPTKTATIGTLDVVATVASNVDGAAAIQIGGGAVSVSSSAGPSPSLVSLTPPPVGAVPTPNEASAAGTGSTPPVSAGGVPPLSPSEPSPATPPPPAVLSTTIAAASANTQPVPAVSSIATLIYPVYVTDTVTDLPLAATPTPSWGRHHWAEPYGAGLIAVQETTSTDITASSTGSSSTTRMPVSSQAMGEGEFLAAESGSPANCPKRRVSAMA</sequence>
<keyword evidence="4" id="KW-1185">Reference proteome</keyword>
<evidence type="ECO:0000256" key="1">
    <source>
        <dbReference type="SAM" id="MobiDB-lite"/>
    </source>
</evidence>
<dbReference type="KEGG" id="kne:92182023"/>
<dbReference type="Gene3D" id="2.60.110.10">
    <property type="entry name" value="Thaumatin"/>
    <property type="match status" value="1"/>
</dbReference>
<dbReference type="RefSeq" id="XP_066801321.1">
    <property type="nucleotide sequence ID" value="XM_066947862.1"/>
</dbReference>
<dbReference type="SMART" id="SM00205">
    <property type="entry name" value="THN"/>
    <property type="match status" value="1"/>
</dbReference>
<feature type="compositionally biased region" description="Low complexity" evidence="1">
    <location>
        <begin position="463"/>
        <end position="476"/>
    </location>
</feature>
<dbReference type="PROSITE" id="PS51367">
    <property type="entry name" value="THAUMATIN_2"/>
    <property type="match status" value="1"/>
</dbReference>
<organism evidence="3 4">
    <name type="scientific">Kwoniella newhampshirensis</name>
    <dbReference type="NCBI Taxonomy" id="1651941"/>
    <lineage>
        <taxon>Eukaryota</taxon>
        <taxon>Fungi</taxon>
        <taxon>Dikarya</taxon>
        <taxon>Basidiomycota</taxon>
        <taxon>Agaricomycotina</taxon>
        <taxon>Tremellomycetes</taxon>
        <taxon>Tremellales</taxon>
        <taxon>Cryptococcaceae</taxon>
        <taxon>Kwoniella</taxon>
    </lineage>
</organism>
<proteinExistence type="predicted"/>
<feature type="signal peptide" evidence="2">
    <location>
        <begin position="1"/>
        <end position="21"/>
    </location>
</feature>
<dbReference type="PANTHER" id="PTHR31048">
    <property type="entry name" value="OS03G0233200 PROTEIN"/>
    <property type="match status" value="1"/>
</dbReference>
<dbReference type="Proteomes" id="UP001388673">
    <property type="component" value="Unassembled WGS sequence"/>
</dbReference>
<gene>
    <name evidence="3" type="ORF">IAR55_004765</name>
</gene>